<evidence type="ECO:0000256" key="5">
    <source>
        <dbReference type="ARBA" id="ARBA00023004"/>
    </source>
</evidence>
<evidence type="ECO:0000256" key="2">
    <source>
        <dbReference type="ARBA" id="ARBA00010617"/>
    </source>
</evidence>
<dbReference type="PANTHER" id="PTHR24305">
    <property type="entry name" value="CYTOCHROME P450"/>
    <property type="match status" value="1"/>
</dbReference>
<dbReference type="GO" id="GO:0005506">
    <property type="term" value="F:iron ion binding"/>
    <property type="evidence" value="ECO:0007669"/>
    <property type="project" value="InterPro"/>
</dbReference>
<evidence type="ECO:0000313" key="9">
    <source>
        <dbReference type="Proteomes" id="UP001295740"/>
    </source>
</evidence>
<feature type="transmembrane region" description="Helical" evidence="7">
    <location>
        <begin position="15"/>
        <end position="40"/>
    </location>
</feature>
<dbReference type="GO" id="GO:0020037">
    <property type="term" value="F:heme binding"/>
    <property type="evidence" value="ECO:0007669"/>
    <property type="project" value="InterPro"/>
</dbReference>
<protein>
    <submittedName>
        <fullName evidence="8">Uu.00g074550.m01.CDS01</fullName>
    </submittedName>
</protein>
<reference evidence="8" key="1">
    <citation type="submission" date="2023-10" db="EMBL/GenBank/DDBJ databases">
        <authorList>
            <person name="Hackl T."/>
        </authorList>
    </citation>
    <scope>NUCLEOTIDE SEQUENCE</scope>
</reference>
<keyword evidence="3" id="KW-0349">Heme</keyword>
<gene>
    <name evidence="8" type="ORF">KHLLAP_LOCUS12298</name>
</gene>
<evidence type="ECO:0000256" key="7">
    <source>
        <dbReference type="SAM" id="Phobius"/>
    </source>
</evidence>
<accession>A0AAI8VW39</accession>
<dbReference type="EMBL" id="CAUWAG010000018">
    <property type="protein sequence ID" value="CAJ2511830.1"/>
    <property type="molecule type" value="Genomic_DNA"/>
</dbReference>
<keyword evidence="7" id="KW-0812">Transmembrane</keyword>
<dbReference type="InterPro" id="IPR001128">
    <property type="entry name" value="Cyt_P450"/>
</dbReference>
<dbReference type="InterPro" id="IPR036396">
    <property type="entry name" value="Cyt_P450_sf"/>
</dbReference>
<evidence type="ECO:0000256" key="3">
    <source>
        <dbReference type="ARBA" id="ARBA00022617"/>
    </source>
</evidence>
<proteinExistence type="inferred from homology"/>
<dbReference type="CDD" id="cd11058">
    <property type="entry name" value="CYP60B-like"/>
    <property type="match status" value="1"/>
</dbReference>
<dbReference type="PRINTS" id="PR00463">
    <property type="entry name" value="EP450I"/>
</dbReference>
<dbReference type="PANTHER" id="PTHR24305:SF210">
    <property type="entry name" value="CYTOCHROME P450 MONOOXYGENASE ASQL-RELATED"/>
    <property type="match status" value="1"/>
</dbReference>
<evidence type="ECO:0000256" key="6">
    <source>
        <dbReference type="SAM" id="MobiDB-lite"/>
    </source>
</evidence>
<dbReference type="Gene3D" id="1.10.630.10">
    <property type="entry name" value="Cytochrome P450"/>
    <property type="match status" value="1"/>
</dbReference>
<feature type="region of interest" description="Disordered" evidence="6">
    <location>
        <begin position="434"/>
        <end position="469"/>
    </location>
</feature>
<dbReference type="SUPFAM" id="SSF48264">
    <property type="entry name" value="Cytochrome P450"/>
    <property type="match status" value="1"/>
</dbReference>
<evidence type="ECO:0000256" key="1">
    <source>
        <dbReference type="ARBA" id="ARBA00001971"/>
    </source>
</evidence>
<dbReference type="InterPro" id="IPR050121">
    <property type="entry name" value="Cytochrome_P450_monoxygenase"/>
</dbReference>
<feature type="compositionally biased region" description="Polar residues" evidence="6">
    <location>
        <begin position="459"/>
        <end position="469"/>
    </location>
</feature>
<evidence type="ECO:0000256" key="4">
    <source>
        <dbReference type="ARBA" id="ARBA00022723"/>
    </source>
</evidence>
<dbReference type="Pfam" id="PF00067">
    <property type="entry name" value="p450"/>
    <property type="match status" value="1"/>
</dbReference>
<name>A0AAI8VW39_9PEZI</name>
<dbReference type="GO" id="GO:0016705">
    <property type="term" value="F:oxidoreductase activity, acting on paired donors, with incorporation or reduction of molecular oxygen"/>
    <property type="evidence" value="ECO:0007669"/>
    <property type="project" value="InterPro"/>
</dbReference>
<comment type="caution">
    <text evidence="8">The sequence shown here is derived from an EMBL/GenBank/DDBJ whole genome shotgun (WGS) entry which is preliminary data.</text>
</comment>
<organism evidence="8 9">
    <name type="scientific">Anthostomella pinea</name>
    <dbReference type="NCBI Taxonomy" id="933095"/>
    <lineage>
        <taxon>Eukaryota</taxon>
        <taxon>Fungi</taxon>
        <taxon>Dikarya</taxon>
        <taxon>Ascomycota</taxon>
        <taxon>Pezizomycotina</taxon>
        <taxon>Sordariomycetes</taxon>
        <taxon>Xylariomycetidae</taxon>
        <taxon>Xylariales</taxon>
        <taxon>Xylariaceae</taxon>
        <taxon>Anthostomella</taxon>
    </lineage>
</organism>
<keyword evidence="5" id="KW-0408">Iron</keyword>
<comment type="similarity">
    <text evidence="2">Belongs to the cytochrome P450 family.</text>
</comment>
<dbReference type="GO" id="GO:0004497">
    <property type="term" value="F:monooxygenase activity"/>
    <property type="evidence" value="ECO:0007669"/>
    <property type="project" value="InterPro"/>
</dbReference>
<keyword evidence="9" id="KW-1185">Reference proteome</keyword>
<keyword evidence="4" id="KW-0479">Metal-binding</keyword>
<dbReference type="Proteomes" id="UP001295740">
    <property type="component" value="Unassembled WGS sequence"/>
</dbReference>
<keyword evidence="7" id="KW-1133">Transmembrane helix</keyword>
<comment type="cofactor">
    <cofactor evidence="1">
        <name>heme</name>
        <dbReference type="ChEBI" id="CHEBI:30413"/>
    </cofactor>
</comment>
<dbReference type="AlphaFoldDB" id="A0AAI8VW39"/>
<sequence>MATHNDSRTLLGGGVMMLGVATAFLTLLLLLSHIIYNIFFHPLRHFPGPKSWAATRLQWHRHSMQGDLIYAIKALHDQYGPVVRVAPDELDYTTSTAWKTILGKNSPEMSKAFDGRGAPPPANGVPGLIHSPKENHARLRRAIFPAFSDRALRDQEGFVQQYVDLLISKLSGFADAGKPCDLTVWYNYTSFDIIGDLAYGESFHCLDNAEYHSLIHLVFGAVEVTLHELLRSYSLPLLCPPLIYYRLQGLMKYLAPKHLLKARQDTAQYSDDTMEKRLSADRDDRKDFVSYTVAKSDVSDGLGREEIRSMSNELIVAGSDTTSRLLAGSTHLVLTHPRVHSRLASEIRGAFATAKDINAVSVESLRMYPPSPSTLPRKVPGDGAEIDGQWVPGGTSVGINQWSASQSSANFHRANEFIPERWLDLAELPEHMAREAPPSSLETTKLPCSPSHMVPDHVSASTLRRWSTD</sequence>
<dbReference type="InterPro" id="IPR002401">
    <property type="entry name" value="Cyt_P450_E_grp-I"/>
</dbReference>
<evidence type="ECO:0000313" key="8">
    <source>
        <dbReference type="EMBL" id="CAJ2511830.1"/>
    </source>
</evidence>
<keyword evidence="7" id="KW-0472">Membrane</keyword>